<sequence>MSDVYIDSAALRAHAKMVDEAARMCDEASSGAEYIDMHDEVYGILCSPLALPFIQPLQDFALQELKTGADATAHVAELLRAVSDDADMTDSNVAGRFKAGN</sequence>
<accession>A0A7W7CN31</accession>
<protein>
    <recommendedName>
        <fullName evidence="3">Excreted virulence factor EspC (Type VII ESX diderm)</fullName>
    </recommendedName>
</protein>
<proteinExistence type="predicted"/>
<keyword evidence="2" id="KW-1185">Reference proteome</keyword>
<gene>
    <name evidence="1" type="ORF">BKA14_000241</name>
</gene>
<name>A0A7W7CN31_9ACTN</name>
<organism evidence="1 2">
    <name type="scientific">Paractinoplanes abujensis</name>
    <dbReference type="NCBI Taxonomy" id="882441"/>
    <lineage>
        <taxon>Bacteria</taxon>
        <taxon>Bacillati</taxon>
        <taxon>Actinomycetota</taxon>
        <taxon>Actinomycetes</taxon>
        <taxon>Micromonosporales</taxon>
        <taxon>Micromonosporaceae</taxon>
        <taxon>Paractinoplanes</taxon>
    </lineage>
</organism>
<comment type="caution">
    <text evidence="1">The sequence shown here is derived from an EMBL/GenBank/DDBJ whole genome shotgun (WGS) entry which is preliminary data.</text>
</comment>
<evidence type="ECO:0000313" key="1">
    <source>
        <dbReference type="EMBL" id="MBB4690093.1"/>
    </source>
</evidence>
<evidence type="ECO:0008006" key="3">
    <source>
        <dbReference type="Google" id="ProtNLM"/>
    </source>
</evidence>
<dbReference type="Proteomes" id="UP000542742">
    <property type="component" value="Unassembled WGS sequence"/>
</dbReference>
<reference evidence="1 2" key="1">
    <citation type="submission" date="2020-08" db="EMBL/GenBank/DDBJ databases">
        <title>Sequencing the genomes of 1000 actinobacteria strains.</title>
        <authorList>
            <person name="Klenk H.-P."/>
        </authorList>
    </citation>
    <scope>NUCLEOTIDE SEQUENCE [LARGE SCALE GENOMIC DNA]</scope>
    <source>
        <strain evidence="1 2">DSM 45518</strain>
    </source>
</reference>
<dbReference type="AlphaFoldDB" id="A0A7W7CN31"/>
<evidence type="ECO:0000313" key="2">
    <source>
        <dbReference type="Proteomes" id="UP000542742"/>
    </source>
</evidence>
<dbReference type="RefSeq" id="WP_184949102.1">
    <property type="nucleotide sequence ID" value="NZ_BOMC01000040.1"/>
</dbReference>
<dbReference type="EMBL" id="JACHMF010000001">
    <property type="protein sequence ID" value="MBB4690093.1"/>
    <property type="molecule type" value="Genomic_DNA"/>
</dbReference>